<keyword evidence="6" id="KW-1185">Reference proteome</keyword>
<dbReference type="RefSeq" id="WP_090243570.1">
    <property type="nucleotide sequence ID" value="NZ_FNOU01000004.1"/>
</dbReference>
<comment type="similarity">
    <text evidence="1">Belongs to the GSP E family.</text>
</comment>
<evidence type="ECO:0000256" key="1">
    <source>
        <dbReference type="ARBA" id="ARBA00006611"/>
    </source>
</evidence>
<feature type="domain" description="Bacterial type II secretion system protein E" evidence="4">
    <location>
        <begin position="20"/>
        <end position="386"/>
    </location>
</feature>
<dbReference type="GO" id="GO:0005524">
    <property type="term" value="F:ATP binding"/>
    <property type="evidence" value="ECO:0007669"/>
    <property type="project" value="UniProtKB-KW"/>
</dbReference>
<evidence type="ECO:0000256" key="2">
    <source>
        <dbReference type="ARBA" id="ARBA00022741"/>
    </source>
</evidence>
<evidence type="ECO:0000256" key="3">
    <source>
        <dbReference type="ARBA" id="ARBA00022840"/>
    </source>
</evidence>
<dbReference type="Proteomes" id="UP000199652">
    <property type="component" value="Unassembled WGS sequence"/>
</dbReference>
<evidence type="ECO:0000313" key="5">
    <source>
        <dbReference type="EMBL" id="SDX59467.1"/>
    </source>
</evidence>
<gene>
    <name evidence="5" type="ORF">SAMN04488579_10433</name>
</gene>
<dbReference type="OrthoDB" id="9808272at2"/>
<dbReference type="PANTHER" id="PTHR30258:SF2">
    <property type="entry name" value="COMG OPERON PROTEIN 1"/>
    <property type="match status" value="1"/>
</dbReference>
<sequence length="393" mass="43925">MEKKIWQSNLTKNPRDADDYYIERVDAIIENAVYRRASDIHLEPFSVDRMRIRYRIDGQLYVVEEEPRQYFDRLITRIKILSKMDITESRLPQDGAFRHCFGEKRIDIRVSTMPTEYGENLVLRLLGCMEGLDTLSGIGMLGADQRRLRRMLTHQSGLILFNGMTGSGKTTTLYAVMSQLNDSGVHMLSIEDPVEMNIPGVTQIPVNPEIGLTIQEALKSVLRQDPDIICVGELRDDVVAMTAVRAALTGHRVLATLHTMDARSSRERLLDMGVPEYLIRAVLRGAVAQRLVRRLCPYCKESYLASEKECHYLKGKGPLSLYRAKGCECCGGSGYLGRIGIFELLVIDPGFWGIGEDGQGGVSRGHGAFRQGARSLILQGVTSLEEGVRCIAG</sequence>
<protein>
    <submittedName>
        <fullName evidence="5">Type IV pilus assembly protein PilB</fullName>
    </submittedName>
</protein>
<dbReference type="CDD" id="cd01129">
    <property type="entry name" value="PulE-GspE-like"/>
    <property type="match status" value="1"/>
</dbReference>
<evidence type="ECO:0000313" key="6">
    <source>
        <dbReference type="Proteomes" id="UP000199652"/>
    </source>
</evidence>
<dbReference type="Gene3D" id="3.40.50.300">
    <property type="entry name" value="P-loop containing nucleotide triphosphate hydrolases"/>
    <property type="match status" value="1"/>
</dbReference>
<dbReference type="STRING" id="1528.SAMN04488579_10433"/>
<dbReference type="Gene3D" id="3.30.450.90">
    <property type="match status" value="1"/>
</dbReference>
<organism evidence="5 6">
    <name type="scientific">Eubacterium barkeri</name>
    <name type="common">Clostridium barkeri</name>
    <dbReference type="NCBI Taxonomy" id="1528"/>
    <lineage>
        <taxon>Bacteria</taxon>
        <taxon>Bacillati</taxon>
        <taxon>Bacillota</taxon>
        <taxon>Clostridia</taxon>
        <taxon>Eubacteriales</taxon>
        <taxon>Eubacteriaceae</taxon>
        <taxon>Eubacterium</taxon>
    </lineage>
</organism>
<keyword evidence="2" id="KW-0547">Nucleotide-binding</keyword>
<reference evidence="6" key="1">
    <citation type="submission" date="2016-10" db="EMBL/GenBank/DDBJ databases">
        <authorList>
            <person name="Varghese N."/>
            <person name="Submissions S."/>
        </authorList>
    </citation>
    <scope>NUCLEOTIDE SEQUENCE [LARGE SCALE GENOMIC DNA]</scope>
    <source>
        <strain evidence="6">VPI 5359</strain>
    </source>
</reference>
<name>A0A1H3CZ94_EUBBA</name>
<dbReference type="GO" id="GO:0005886">
    <property type="term" value="C:plasma membrane"/>
    <property type="evidence" value="ECO:0007669"/>
    <property type="project" value="TreeGrafter"/>
</dbReference>
<dbReference type="GO" id="GO:0016887">
    <property type="term" value="F:ATP hydrolysis activity"/>
    <property type="evidence" value="ECO:0007669"/>
    <property type="project" value="TreeGrafter"/>
</dbReference>
<dbReference type="Pfam" id="PF00437">
    <property type="entry name" value="T2SSE"/>
    <property type="match status" value="1"/>
</dbReference>
<keyword evidence="3" id="KW-0067">ATP-binding</keyword>
<dbReference type="InterPro" id="IPR027417">
    <property type="entry name" value="P-loop_NTPase"/>
</dbReference>
<evidence type="ECO:0000259" key="4">
    <source>
        <dbReference type="Pfam" id="PF00437"/>
    </source>
</evidence>
<dbReference type="EMBL" id="FNOU01000004">
    <property type="protein sequence ID" value="SDX59467.1"/>
    <property type="molecule type" value="Genomic_DNA"/>
</dbReference>
<dbReference type="InterPro" id="IPR001482">
    <property type="entry name" value="T2SS/T4SS_dom"/>
</dbReference>
<dbReference type="PANTHER" id="PTHR30258">
    <property type="entry name" value="TYPE II SECRETION SYSTEM PROTEIN GSPE-RELATED"/>
    <property type="match status" value="1"/>
</dbReference>
<proteinExistence type="inferred from homology"/>
<dbReference type="SUPFAM" id="SSF52540">
    <property type="entry name" value="P-loop containing nucleoside triphosphate hydrolases"/>
    <property type="match status" value="1"/>
</dbReference>
<dbReference type="AlphaFoldDB" id="A0A1H3CZ94"/>
<accession>A0A1H3CZ94</accession>